<dbReference type="RefSeq" id="WP_199596645.1">
    <property type="nucleotide sequence ID" value="NZ_JAEHJZ010000001.1"/>
</dbReference>
<organism evidence="1 2">
    <name type="scientific">Gelidibacter salicanalis</name>
    <dbReference type="NCBI Taxonomy" id="291193"/>
    <lineage>
        <taxon>Bacteria</taxon>
        <taxon>Pseudomonadati</taxon>
        <taxon>Bacteroidota</taxon>
        <taxon>Flavobacteriia</taxon>
        <taxon>Flavobacteriales</taxon>
        <taxon>Flavobacteriaceae</taxon>
        <taxon>Gelidibacter</taxon>
    </lineage>
</organism>
<dbReference type="EMBL" id="JAEHJZ010000001">
    <property type="protein sequence ID" value="MBJ7879199.1"/>
    <property type="molecule type" value="Genomic_DNA"/>
</dbReference>
<keyword evidence="2" id="KW-1185">Reference proteome</keyword>
<reference evidence="1 2" key="1">
    <citation type="submission" date="2020-09" db="EMBL/GenBank/DDBJ databases">
        <title>Draft genome of Gelidibacter salicanalis PAMC21136.</title>
        <authorList>
            <person name="Park H."/>
        </authorList>
    </citation>
    <scope>NUCLEOTIDE SEQUENCE [LARGE SCALE GENOMIC DNA]</scope>
    <source>
        <strain evidence="1 2">PAMC21136</strain>
    </source>
</reference>
<evidence type="ECO:0000313" key="1">
    <source>
        <dbReference type="EMBL" id="MBJ7879199.1"/>
    </source>
</evidence>
<name>A0A934KK10_9FLAO</name>
<sequence length="58" mass="6927">MNSHQSNELVKVLNLQTEILKRLKNNFNFVSKPEKDFYQEKFDGLDEQLIIFQKSLEP</sequence>
<evidence type="ECO:0000313" key="2">
    <source>
        <dbReference type="Proteomes" id="UP000662373"/>
    </source>
</evidence>
<protein>
    <submittedName>
        <fullName evidence="1">Uncharacterized protein</fullName>
    </submittedName>
</protein>
<dbReference type="Proteomes" id="UP000662373">
    <property type="component" value="Unassembled WGS sequence"/>
</dbReference>
<proteinExistence type="predicted"/>
<dbReference type="AlphaFoldDB" id="A0A934KK10"/>
<accession>A0A934KK10</accession>
<comment type="caution">
    <text evidence="1">The sequence shown here is derived from an EMBL/GenBank/DDBJ whole genome shotgun (WGS) entry which is preliminary data.</text>
</comment>
<gene>
    <name evidence="1" type="ORF">JEM65_00810</name>
</gene>